<dbReference type="EMBL" id="MLFK01000007">
    <property type="protein sequence ID" value="OIV41232.1"/>
    <property type="molecule type" value="Genomic_DNA"/>
</dbReference>
<dbReference type="InterPro" id="IPR027385">
    <property type="entry name" value="Beta-barrel_OMP"/>
</dbReference>
<feature type="signal peptide" evidence="2">
    <location>
        <begin position="1"/>
        <end position="20"/>
    </location>
</feature>
<evidence type="ECO:0000313" key="5">
    <source>
        <dbReference type="Proteomes" id="UP000182826"/>
    </source>
</evidence>
<sequence>MRKQFLFLALALIVSVNSFSQIIFENGYFINENNQKINCLIENMDWKNTPVNFRYKLDESGEIKTADIKNAKEFAINGQFKFISSLVKIDRSTKRIEFMTKDKNPVFNTEKLFLQVLMEGKASLYMYNDGTVRRFFYKTDNSEIKQLVYKTYLADDDHTAKNNQFREQLFVDLKCDGILMNEYEKLTYTKKDLERFFTKYNKCSDSNFVDLEVKEKKDLFNLTLRPRYNISSLSLENSAFQGLDFDLDKKSSISLGIEAEFILPFNKDRWSVIVEPTYQSYKGEQTIQTSQVVGGTLTAKVDYSSIELPVGVRRYFFVNDAFKIFANASMIVDFSTNSSVTVTRKDGSPLNELEIKSGLNFGFGVGCKFKDKISLEVRYQTARGLLADNPAWSSSYQTTALILGYSFF</sequence>
<proteinExistence type="predicted"/>
<organism evidence="4 5">
    <name type="scientific">Flavobacterium johnsoniae</name>
    <name type="common">Cytophaga johnsonae</name>
    <dbReference type="NCBI Taxonomy" id="986"/>
    <lineage>
        <taxon>Bacteria</taxon>
        <taxon>Pseudomonadati</taxon>
        <taxon>Bacteroidota</taxon>
        <taxon>Flavobacteriia</taxon>
        <taxon>Flavobacteriales</taxon>
        <taxon>Flavobacteriaceae</taxon>
        <taxon>Flavobacterium</taxon>
    </lineage>
</organism>
<dbReference type="InterPro" id="IPR011250">
    <property type="entry name" value="OMP/PagP_B-barrel"/>
</dbReference>
<evidence type="ECO:0000256" key="1">
    <source>
        <dbReference type="ARBA" id="ARBA00022729"/>
    </source>
</evidence>
<comment type="caution">
    <text evidence="4">The sequence shown here is derived from an EMBL/GenBank/DDBJ whole genome shotgun (WGS) entry which is preliminary data.</text>
</comment>
<dbReference type="Proteomes" id="UP000182826">
    <property type="component" value="Unassembled WGS sequence"/>
</dbReference>
<dbReference type="Pfam" id="PF13505">
    <property type="entry name" value="OMP_b-brl"/>
    <property type="match status" value="1"/>
</dbReference>
<dbReference type="SUPFAM" id="SSF56925">
    <property type="entry name" value="OMPA-like"/>
    <property type="match status" value="1"/>
</dbReference>
<reference evidence="4 5" key="1">
    <citation type="submission" date="2016-10" db="EMBL/GenBank/DDBJ databases">
        <title>Draft Genome Sequence of Rhizobacteria Flavobacterium johnsoniae CI04.</title>
        <authorList>
            <person name="Bravo J.I."/>
            <person name="Lozano G.L."/>
            <person name="Handelsman J."/>
        </authorList>
    </citation>
    <scope>NUCLEOTIDE SEQUENCE [LARGE SCALE GENOMIC DNA]</scope>
    <source>
        <strain evidence="4 5">CI04</strain>
    </source>
</reference>
<gene>
    <name evidence="4" type="ORF">BKM63_11820</name>
</gene>
<keyword evidence="1 2" id="KW-0732">Signal</keyword>
<dbReference type="OrthoDB" id="921445at2"/>
<protein>
    <recommendedName>
        <fullName evidence="3">Outer membrane protein beta-barrel domain-containing protein</fullName>
    </recommendedName>
</protein>
<name>A0A1J7CI25_FLAJO</name>
<feature type="domain" description="Outer membrane protein beta-barrel" evidence="3">
    <location>
        <begin position="228"/>
        <end position="384"/>
    </location>
</feature>
<dbReference type="RefSeq" id="WP_071636793.1">
    <property type="nucleotide sequence ID" value="NZ_MLFK01000007.1"/>
</dbReference>
<evidence type="ECO:0000259" key="3">
    <source>
        <dbReference type="Pfam" id="PF13505"/>
    </source>
</evidence>
<dbReference type="AlphaFoldDB" id="A0A1J7CI25"/>
<feature type="chain" id="PRO_5009644225" description="Outer membrane protein beta-barrel domain-containing protein" evidence="2">
    <location>
        <begin position="21"/>
        <end position="408"/>
    </location>
</feature>
<accession>A0A1J7CI25</accession>
<keyword evidence="5" id="KW-1185">Reference proteome</keyword>
<evidence type="ECO:0000256" key="2">
    <source>
        <dbReference type="SAM" id="SignalP"/>
    </source>
</evidence>
<evidence type="ECO:0000313" key="4">
    <source>
        <dbReference type="EMBL" id="OIV41232.1"/>
    </source>
</evidence>